<dbReference type="eggNOG" id="COG0607">
    <property type="taxonomic scope" value="Bacteria"/>
</dbReference>
<comment type="caution">
    <text evidence="5">The sequence shown here is derived from an EMBL/GenBank/DDBJ whole genome shotgun (WGS) entry which is preliminary data.</text>
</comment>
<evidence type="ECO:0000256" key="1">
    <source>
        <dbReference type="ARBA" id="ARBA00022490"/>
    </source>
</evidence>
<dbReference type="AlphaFoldDB" id="K8AE27"/>
<evidence type="ECO:0000313" key="6">
    <source>
        <dbReference type="Proteomes" id="UP000009340"/>
    </source>
</evidence>
<name>K8AE27_9ENTR</name>
<accession>K8AE27</accession>
<dbReference type="InterPro" id="IPR050229">
    <property type="entry name" value="GlpE_sulfurtransferase"/>
</dbReference>
<evidence type="ECO:0000313" key="5">
    <source>
        <dbReference type="EMBL" id="CCJ72517.1"/>
    </source>
</evidence>
<evidence type="ECO:0000256" key="2">
    <source>
        <dbReference type="ARBA" id="ARBA00022679"/>
    </source>
</evidence>
<comment type="catalytic activity">
    <reaction evidence="3">
        <text>thiosulfate + hydrogen cyanide = thiocyanate + sulfite + 2 H(+)</text>
        <dbReference type="Rhea" id="RHEA:16881"/>
        <dbReference type="ChEBI" id="CHEBI:15378"/>
        <dbReference type="ChEBI" id="CHEBI:17359"/>
        <dbReference type="ChEBI" id="CHEBI:18022"/>
        <dbReference type="ChEBI" id="CHEBI:18407"/>
        <dbReference type="ChEBI" id="CHEBI:33542"/>
        <dbReference type="EC" id="2.8.1.1"/>
    </reaction>
</comment>
<organism evidence="5 6">
    <name type="scientific">Cronobacter condimenti 1330</name>
    <dbReference type="NCBI Taxonomy" id="1073999"/>
    <lineage>
        <taxon>Bacteria</taxon>
        <taxon>Pseudomonadati</taxon>
        <taxon>Pseudomonadota</taxon>
        <taxon>Gammaproteobacteria</taxon>
        <taxon>Enterobacterales</taxon>
        <taxon>Enterobacteriaceae</taxon>
        <taxon>Cronobacter</taxon>
    </lineage>
</organism>
<dbReference type="GO" id="GO:0103041">
    <property type="term" value="F:thiosulfate-thioredoxin sulfurtransferase activity"/>
    <property type="evidence" value="ECO:0007669"/>
    <property type="project" value="RHEA"/>
</dbReference>
<dbReference type="InterPro" id="IPR036873">
    <property type="entry name" value="Rhodanese-like_dom_sf"/>
</dbReference>
<dbReference type="EMBL" id="CAKW01000068">
    <property type="protein sequence ID" value="CCJ72517.1"/>
    <property type="molecule type" value="Genomic_DNA"/>
</dbReference>
<dbReference type="Proteomes" id="UP000009340">
    <property type="component" value="Unassembled WGS sequence"/>
</dbReference>
<comment type="similarity">
    <text evidence="3">Belongs to the GlpE family.</text>
</comment>
<dbReference type="SUPFAM" id="SSF52821">
    <property type="entry name" value="Rhodanese/Cell cycle control phosphatase"/>
    <property type="match status" value="1"/>
</dbReference>
<comment type="function">
    <text evidence="3">Transferase that catalyzes the transfer of sulfur from thiosulfate to thiophilic acceptors such as cyanide or dithiols. May function in a CysM-independent thiosulfate assimilation pathway by catalyzing the conversion of thiosulfate to sulfite, which can then be used for L-cysteine biosynthesis.</text>
</comment>
<dbReference type="SMART" id="SM00450">
    <property type="entry name" value="RHOD"/>
    <property type="match status" value="1"/>
</dbReference>
<dbReference type="STRING" id="1073999.AFK62_18720"/>
<dbReference type="GO" id="GO:0005737">
    <property type="term" value="C:cytoplasm"/>
    <property type="evidence" value="ECO:0007669"/>
    <property type="project" value="UniProtKB-SubCell"/>
</dbReference>
<reference evidence="5" key="1">
    <citation type="submission" date="2012-07" db="EMBL/GenBank/DDBJ databases">
        <authorList>
            <person name="Cummings C."/>
        </authorList>
    </citation>
    <scope>NUCLEOTIDE SEQUENCE</scope>
    <source>
        <strain evidence="5">1330</strain>
    </source>
</reference>
<dbReference type="EC" id="2.8.1.1" evidence="3"/>
<dbReference type="GO" id="GO:0004792">
    <property type="term" value="F:thiosulfate-cyanide sulfurtransferase activity"/>
    <property type="evidence" value="ECO:0007669"/>
    <property type="project" value="UniProtKB-UniRule"/>
</dbReference>
<dbReference type="Gene3D" id="3.40.250.10">
    <property type="entry name" value="Rhodanese-like domain"/>
    <property type="match status" value="1"/>
</dbReference>
<feature type="active site" description="Cysteine persulfide intermediate" evidence="3">
    <location>
        <position position="141"/>
    </location>
</feature>
<dbReference type="Pfam" id="PF00581">
    <property type="entry name" value="Rhodanese"/>
    <property type="match status" value="1"/>
</dbReference>
<dbReference type="NCBIfam" id="NF001195">
    <property type="entry name" value="PRK00162.1"/>
    <property type="match status" value="1"/>
</dbReference>
<dbReference type="PANTHER" id="PTHR43031:SF6">
    <property type="entry name" value="THIOSULFATE SULFURTRANSFERASE GLPE"/>
    <property type="match status" value="1"/>
</dbReference>
<dbReference type="HAMAP" id="MF_01009">
    <property type="entry name" value="Thiosulf_sulfurtr"/>
    <property type="match status" value="1"/>
</dbReference>
<feature type="domain" description="Rhodanese" evidence="4">
    <location>
        <begin position="93"/>
        <end position="181"/>
    </location>
</feature>
<dbReference type="PROSITE" id="PS50206">
    <property type="entry name" value="RHODANESE_3"/>
    <property type="match status" value="1"/>
</dbReference>
<dbReference type="PANTHER" id="PTHR43031">
    <property type="entry name" value="FAD-DEPENDENT OXIDOREDUCTASE"/>
    <property type="match status" value="1"/>
</dbReference>
<sequence>MLLPSRTFVKAHKCSLSLIIANKRAFDNNKKTIQCDVNNIMALQPEEALHLRYYRQDAPHAVLSGLRPLLLKKESTMDQFECINVEEAHQKLQQGSAVLVDIRDPQSYALGHAPGAFHLTNATLSAFVQQNDFEVPVLVMCYHGNSSKGAAQYLIHQGFEQVYSVDGGFDAWHRHFPAEVAHGES</sequence>
<comment type="catalytic activity">
    <reaction evidence="3">
        <text>thiosulfate + [thioredoxin]-dithiol = [thioredoxin]-disulfide + hydrogen sulfide + sulfite + 2 H(+)</text>
        <dbReference type="Rhea" id="RHEA:83859"/>
        <dbReference type="Rhea" id="RHEA-COMP:10698"/>
        <dbReference type="Rhea" id="RHEA-COMP:10700"/>
        <dbReference type="ChEBI" id="CHEBI:15378"/>
        <dbReference type="ChEBI" id="CHEBI:17359"/>
        <dbReference type="ChEBI" id="CHEBI:29919"/>
        <dbReference type="ChEBI" id="CHEBI:29950"/>
        <dbReference type="ChEBI" id="CHEBI:33542"/>
        <dbReference type="ChEBI" id="CHEBI:50058"/>
    </reaction>
</comment>
<keyword evidence="1 3" id="KW-0963">Cytoplasm</keyword>
<gene>
    <name evidence="3" type="primary">glpE</name>
    <name evidence="5" type="ORF">BN137_1885</name>
</gene>
<protein>
    <recommendedName>
        <fullName evidence="3">Thiosulfate sulfurtransferase GlpE</fullName>
        <ecNumber evidence="3">2.8.1.1</ecNumber>
    </recommendedName>
</protein>
<comment type="subcellular location">
    <subcellularLocation>
        <location evidence="3">Cytoplasm</location>
    </subcellularLocation>
</comment>
<evidence type="ECO:0000259" key="4">
    <source>
        <dbReference type="PROSITE" id="PS50206"/>
    </source>
</evidence>
<evidence type="ECO:0000256" key="3">
    <source>
        <dbReference type="HAMAP-Rule" id="MF_01009"/>
    </source>
</evidence>
<keyword evidence="2 3" id="KW-0808">Transferase</keyword>
<dbReference type="CDD" id="cd01444">
    <property type="entry name" value="GlpE_ST"/>
    <property type="match status" value="1"/>
</dbReference>
<dbReference type="FunFam" id="3.40.250.10:FF:000007">
    <property type="entry name" value="Thiosulfate sulfurtransferase GlpE"/>
    <property type="match status" value="1"/>
</dbReference>
<dbReference type="InterPro" id="IPR001763">
    <property type="entry name" value="Rhodanese-like_dom"/>
</dbReference>
<dbReference type="InterPro" id="IPR023695">
    <property type="entry name" value="Thiosulf_sulfurTrfase"/>
</dbReference>
<proteinExistence type="inferred from homology"/>